<evidence type="ECO:0000256" key="10">
    <source>
        <dbReference type="ARBA" id="ARBA00023209"/>
    </source>
</evidence>
<organism evidence="15 16">
    <name type="scientific">Candidatus Pullichristensenella excrementigallinarum</name>
    <dbReference type="NCBI Taxonomy" id="2840907"/>
    <lineage>
        <taxon>Bacteria</taxon>
        <taxon>Bacillati</taxon>
        <taxon>Bacillota</taxon>
        <taxon>Clostridia</taxon>
        <taxon>Candidatus Pullichristensenella</taxon>
    </lineage>
</organism>
<dbReference type="CDD" id="cd09160">
    <property type="entry name" value="PLDc_SMU_988_like_2"/>
    <property type="match status" value="1"/>
</dbReference>
<dbReference type="InterPro" id="IPR027379">
    <property type="entry name" value="CLS_N"/>
</dbReference>
<comment type="caution">
    <text evidence="15">The sequence shown here is derived from an EMBL/GenBank/DDBJ whole genome shotgun (WGS) entry which is preliminary data.</text>
</comment>
<feature type="domain" description="PLD phosphodiesterase" evidence="14">
    <location>
        <begin position="435"/>
        <end position="462"/>
    </location>
</feature>
<evidence type="ECO:0000256" key="2">
    <source>
        <dbReference type="ARBA" id="ARBA00022475"/>
    </source>
</evidence>
<dbReference type="NCBIfam" id="TIGR04265">
    <property type="entry name" value="bac_cardiolipin"/>
    <property type="match status" value="1"/>
</dbReference>
<evidence type="ECO:0000256" key="8">
    <source>
        <dbReference type="ARBA" id="ARBA00023098"/>
    </source>
</evidence>
<keyword evidence="6" id="KW-0677">Repeat</keyword>
<protein>
    <recommendedName>
        <fullName evidence="12">Cardiolipin synthase</fullName>
        <ecNumber evidence="12">2.7.8.-</ecNumber>
    </recommendedName>
</protein>
<evidence type="ECO:0000256" key="12">
    <source>
        <dbReference type="NCBIfam" id="TIGR04265"/>
    </source>
</evidence>
<evidence type="ECO:0000256" key="1">
    <source>
        <dbReference type="ARBA" id="ARBA00004651"/>
    </source>
</evidence>
<dbReference type="Gene3D" id="3.30.870.10">
    <property type="entry name" value="Endonuclease Chain A"/>
    <property type="match status" value="2"/>
</dbReference>
<keyword evidence="10" id="KW-0594">Phospholipid biosynthesis</keyword>
<accession>A0A9D1IDD0</accession>
<dbReference type="EMBL" id="DVMU01000095">
    <property type="protein sequence ID" value="HIU33779.1"/>
    <property type="molecule type" value="Genomic_DNA"/>
</dbReference>
<dbReference type="GO" id="GO:0032049">
    <property type="term" value="P:cardiolipin biosynthetic process"/>
    <property type="evidence" value="ECO:0007669"/>
    <property type="project" value="UniProtKB-UniRule"/>
</dbReference>
<keyword evidence="11" id="KW-1208">Phospholipid metabolism</keyword>
<reference evidence="15" key="2">
    <citation type="journal article" date="2021" name="PeerJ">
        <title>Extensive microbial diversity within the chicken gut microbiome revealed by metagenomics and culture.</title>
        <authorList>
            <person name="Gilroy R."/>
            <person name="Ravi A."/>
            <person name="Getino M."/>
            <person name="Pursley I."/>
            <person name="Horton D.L."/>
            <person name="Alikhan N.F."/>
            <person name="Baker D."/>
            <person name="Gharbi K."/>
            <person name="Hall N."/>
            <person name="Watson M."/>
            <person name="Adriaenssens E.M."/>
            <person name="Foster-Nyarko E."/>
            <person name="Jarju S."/>
            <person name="Secka A."/>
            <person name="Antonio M."/>
            <person name="Oren A."/>
            <person name="Chaudhuri R.R."/>
            <person name="La Ragione R."/>
            <person name="Hildebrand F."/>
            <person name="Pallen M.J."/>
        </authorList>
    </citation>
    <scope>NUCLEOTIDE SEQUENCE</scope>
    <source>
        <strain evidence="15">ChiHcec3-11533</strain>
    </source>
</reference>
<dbReference type="Proteomes" id="UP000824072">
    <property type="component" value="Unassembled WGS sequence"/>
</dbReference>
<keyword evidence="9 13" id="KW-0472">Membrane</keyword>
<proteinExistence type="predicted"/>
<evidence type="ECO:0000256" key="6">
    <source>
        <dbReference type="ARBA" id="ARBA00022737"/>
    </source>
</evidence>
<dbReference type="Pfam" id="PF00614">
    <property type="entry name" value="PLDc"/>
    <property type="match status" value="1"/>
</dbReference>
<dbReference type="PANTHER" id="PTHR21248:SF22">
    <property type="entry name" value="PHOSPHOLIPASE D"/>
    <property type="match status" value="1"/>
</dbReference>
<dbReference type="InterPro" id="IPR025202">
    <property type="entry name" value="PLD-like_dom"/>
</dbReference>
<keyword evidence="3" id="KW-0444">Lipid biosynthesis</keyword>
<feature type="domain" description="PLD phosphodiesterase" evidence="14">
    <location>
        <begin position="259"/>
        <end position="286"/>
    </location>
</feature>
<dbReference type="GO" id="GO:0008808">
    <property type="term" value="F:cardiolipin synthase activity"/>
    <property type="evidence" value="ECO:0007669"/>
    <property type="project" value="UniProtKB-UniRule"/>
</dbReference>
<dbReference type="GO" id="GO:0005886">
    <property type="term" value="C:plasma membrane"/>
    <property type="evidence" value="ECO:0007669"/>
    <property type="project" value="UniProtKB-SubCell"/>
</dbReference>
<name>A0A9D1IDD0_9FIRM</name>
<feature type="transmembrane region" description="Helical" evidence="13">
    <location>
        <begin position="86"/>
        <end position="104"/>
    </location>
</feature>
<dbReference type="EC" id="2.7.8.-" evidence="12"/>
<evidence type="ECO:0000256" key="9">
    <source>
        <dbReference type="ARBA" id="ARBA00023136"/>
    </source>
</evidence>
<evidence type="ECO:0000256" key="5">
    <source>
        <dbReference type="ARBA" id="ARBA00022692"/>
    </source>
</evidence>
<evidence type="ECO:0000256" key="13">
    <source>
        <dbReference type="SAM" id="Phobius"/>
    </source>
</evidence>
<dbReference type="Pfam" id="PF13091">
    <property type="entry name" value="PLDc_2"/>
    <property type="match status" value="1"/>
</dbReference>
<reference evidence="15" key="1">
    <citation type="submission" date="2020-10" db="EMBL/GenBank/DDBJ databases">
        <authorList>
            <person name="Gilroy R."/>
        </authorList>
    </citation>
    <scope>NUCLEOTIDE SEQUENCE</scope>
    <source>
        <strain evidence="15">ChiHcec3-11533</strain>
    </source>
</reference>
<feature type="transmembrane region" description="Helical" evidence="13">
    <location>
        <begin position="26"/>
        <end position="48"/>
    </location>
</feature>
<dbReference type="AlphaFoldDB" id="A0A9D1IDD0"/>
<feature type="transmembrane region" description="Helical" evidence="13">
    <location>
        <begin position="54"/>
        <end position="74"/>
    </location>
</feature>
<dbReference type="PROSITE" id="PS50035">
    <property type="entry name" value="PLD"/>
    <property type="match status" value="2"/>
</dbReference>
<dbReference type="PANTHER" id="PTHR21248">
    <property type="entry name" value="CARDIOLIPIN SYNTHASE"/>
    <property type="match status" value="1"/>
</dbReference>
<evidence type="ECO:0000256" key="7">
    <source>
        <dbReference type="ARBA" id="ARBA00022989"/>
    </source>
</evidence>
<evidence type="ECO:0000313" key="15">
    <source>
        <dbReference type="EMBL" id="HIU33779.1"/>
    </source>
</evidence>
<keyword evidence="7 13" id="KW-1133">Transmembrane helix</keyword>
<sequence length="522" mass="59504">MSGQNAQNAERVIRLEGKKPGKFHLIFGRTGIILLLLLVQMLVLFSVFKWLGKYVPLFWSGGAAASAILSIYLVNRSGDPTITITWIVLIMLLPVFGTLLYIFVRTEFGHRLLHRRLAEVLAETRDCVAASPSILEELPAQIQNLAHYVREQSGYPLCANTRVQYFPLGEEMFQAMLERMESAKHFIFLEFFIVAEGYMWGRMLDILQRKAQEGVEIRMLYDGTCAFTLLPYEYPEKLKALGIDCRMFAPIRPFVSTHYNNRDHRKILVVDGLCAFTGGVNLADEYINRTHPHGHWKDTGLLLEGDAVRNFTLMFLQMWAVTGKSEEISPYLAPTRPVEAEGYVLPYGDVPLDEERVGEMVYLEILHRAERYVHITSPYLILDNELVSALTFAAKRGVDVKIILPGEPDHYVAYALAYTHYRTLLRAGVRLYSYSPGFIHAKSFVSDDLTAVVGTINLDYRSLCHHFECAAYLYHSPAVAAVESDFQKTLEVCRPILLEDLRKEKFSRKCNGYLLKWLAPLM</sequence>
<evidence type="ECO:0000313" key="16">
    <source>
        <dbReference type="Proteomes" id="UP000824072"/>
    </source>
</evidence>
<keyword evidence="5 13" id="KW-0812">Transmembrane</keyword>
<evidence type="ECO:0000259" key="14">
    <source>
        <dbReference type="PROSITE" id="PS50035"/>
    </source>
</evidence>
<dbReference type="SUPFAM" id="SSF56024">
    <property type="entry name" value="Phospholipase D/nuclease"/>
    <property type="match status" value="2"/>
</dbReference>
<dbReference type="InterPro" id="IPR001736">
    <property type="entry name" value="PLipase_D/transphosphatidylase"/>
</dbReference>
<dbReference type="SMART" id="SM00155">
    <property type="entry name" value="PLDc"/>
    <property type="match status" value="2"/>
</dbReference>
<keyword evidence="4" id="KW-0808">Transferase</keyword>
<dbReference type="CDD" id="cd09154">
    <property type="entry name" value="PLDc_SMU_988_like_1"/>
    <property type="match status" value="1"/>
</dbReference>
<comment type="subcellular location">
    <subcellularLocation>
        <location evidence="1">Cell membrane</location>
        <topology evidence="1">Multi-pass membrane protein</topology>
    </subcellularLocation>
</comment>
<evidence type="ECO:0000256" key="4">
    <source>
        <dbReference type="ARBA" id="ARBA00022679"/>
    </source>
</evidence>
<keyword evidence="8" id="KW-0443">Lipid metabolism</keyword>
<evidence type="ECO:0000256" key="11">
    <source>
        <dbReference type="ARBA" id="ARBA00023264"/>
    </source>
</evidence>
<keyword evidence="2" id="KW-1003">Cell membrane</keyword>
<dbReference type="InterPro" id="IPR022924">
    <property type="entry name" value="Cardiolipin_synthase"/>
</dbReference>
<evidence type="ECO:0000256" key="3">
    <source>
        <dbReference type="ARBA" id="ARBA00022516"/>
    </source>
</evidence>
<dbReference type="Pfam" id="PF13396">
    <property type="entry name" value="PLDc_N"/>
    <property type="match status" value="1"/>
</dbReference>
<gene>
    <name evidence="15" type="primary">cls</name>
    <name evidence="15" type="ORF">IAB02_04385</name>
</gene>